<feature type="binding site" evidence="6">
    <location>
        <position position="405"/>
    </location>
    <ligand>
        <name>substrate</name>
    </ligand>
</feature>
<evidence type="ECO:0000256" key="4">
    <source>
        <dbReference type="ARBA" id="ARBA00022813"/>
    </source>
</evidence>
<evidence type="ECO:0000256" key="2">
    <source>
        <dbReference type="ARBA" id="ARBA00011475"/>
    </source>
</evidence>
<comment type="pathway">
    <text evidence="6">Amino-acid biosynthesis; L-arginine biosynthesis; L-ornithine and N-acetyl-L-glutamate from L-glutamate and N(2)-acetyl-L-ornithine (cyclic): step 1/1.</text>
</comment>
<evidence type="ECO:0000256" key="3">
    <source>
        <dbReference type="ARBA" id="ARBA00022679"/>
    </source>
</evidence>
<feature type="site" description="Cleavage; by autolysis" evidence="6">
    <location>
        <begin position="191"/>
        <end position="192"/>
    </location>
</feature>
<gene>
    <name evidence="6 7" type="primary">argJ</name>
    <name evidence="7" type="ORF">ACFQO8_12135</name>
</gene>
<dbReference type="SUPFAM" id="SSF56266">
    <property type="entry name" value="DmpA/ArgJ-like"/>
    <property type="match status" value="1"/>
</dbReference>
<evidence type="ECO:0000256" key="5">
    <source>
        <dbReference type="ARBA" id="ARBA00023315"/>
    </source>
</evidence>
<name>A0ABW2PQT4_9BACL</name>
<dbReference type="InterPro" id="IPR016117">
    <property type="entry name" value="ArgJ-like_dom_sf"/>
</dbReference>
<evidence type="ECO:0000313" key="7">
    <source>
        <dbReference type="EMBL" id="MFC7390895.1"/>
    </source>
</evidence>
<dbReference type="NCBIfam" id="NF003802">
    <property type="entry name" value="PRK05388.1"/>
    <property type="match status" value="1"/>
</dbReference>
<organism evidence="7 8">
    <name type="scientific">Exiguobacterium aestuarii</name>
    <dbReference type="NCBI Taxonomy" id="273527"/>
    <lineage>
        <taxon>Bacteria</taxon>
        <taxon>Bacillati</taxon>
        <taxon>Bacillota</taxon>
        <taxon>Bacilli</taxon>
        <taxon>Bacillales</taxon>
        <taxon>Bacillales Family XII. Incertae Sedis</taxon>
        <taxon>Exiguobacterium</taxon>
    </lineage>
</organism>
<dbReference type="HAMAP" id="MF_01106">
    <property type="entry name" value="ArgJ"/>
    <property type="match status" value="1"/>
</dbReference>
<evidence type="ECO:0000256" key="6">
    <source>
        <dbReference type="HAMAP-Rule" id="MF_01106"/>
    </source>
</evidence>
<feature type="active site" description="Nucleophile" evidence="6">
    <location>
        <position position="192"/>
    </location>
</feature>
<dbReference type="Proteomes" id="UP001596439">
    <property type="component" value="Unassembled WGS sequence"/>
</dbReference>
<dbReference type="Pfam" id="PF01960">
    <property type="entry name" value="ArgJ"/>
    <property type="match status" value="1"/>
</dbReference>
<keyword evidence="6" id="KW-0511">Multifunctional enzyme</keyword>
<protein>
    <recommendedName>
        <fullName evidence="6">Arginine biosynthesis bifunctional protein ArgJ</fullName>
    </recommendedName>
    <domain>
        <recommendedName>
            <fullName evidence="6">Glutamate N-acetyltransferase</fullName>
            <ecNumber evidence="6">2.3.1.35</ecNumber>
        </recommendedName>
        <alternativeName>
            <fullName evidence="6">Ornithine acetyltransferase</fullName>
            <shortName evidence="6">OATase</shortName>
        </alternativeName>
        <alternativeName>
            <fullName evidence="6">Ornithine transacetylase</fullName>
        </alternativeName>
    </domain>
    <domain>
        <recommendedName>
            <fullName evidence="6">Amino-acid acetyltransferase</fullName>
            <ecNumber evidence="6">2.3.1.1</ecNumber>
        </recommendedName>
        <alternativeName>
            <fullName evidence="6">N-acetylglutamate synthase</fullName>
            <shortName evidence="6">AGSase</shortName>
        </alternativeName>
    </domain>
    <component>
        <recommendedName>
            <fullName evidence="6">Arginine biosynthesis bifunctional protein ArgJ alpha chain</fullName>
        </recommendedName>
    </component>
    <component>
        <recommendedName>
            <fullName evidence="6">Arginine biosynthesis bifunctional protein ArgJ beta chain</fullName>
        </recommendedName>
    </component>
</protein>
<feature type="binding site" evidence="6">
    <location>
        <position position="400"/>
    </location>
    <ligand>
        <name>substrate</name>
    </ligand>
</feature>
<keyword evidence="6" id="KW-0055">Arginine biosynthesis</keyword>
<dbReference type="EC" id="2.3.1.1" evidence="6"/>
<dbReference type="Gene3D" id="3.60.70.12">
    <property type="entry name" value="L-amino peptidase D-ALA esterase/amidase"/>
    <property type="match status" value="1"/>
</dbReference>
<feature type="site" description="Involved in the stabilization of negative charge on the oxyanion by the formation of the oxyanion hole" evidence="6">
    <location>
        <position position="119"/>
    </location>
</feature>
<comment type="caution">
    <text evidence="7">The sequence shown here is derived from an EMBL/GenBank/DDBJ whole genome shotgun (WGS) entry which is preliminary data.</text>
</comment>
<dbReference type="GO" id="GO:0004358">
    <property type="term" value="F:L-glutamate N-acetyltransferase activity, acting on acetyl-L-ornithine as donor"/>
    <property type="evidence" value="ECO:0007669"/>
    <property type="project" value="UniProtKB-EC"/>
</dbReference>
<dbReference type="PANTHER" id="PTHR23100:SF0">
    <property type="entry name" value="ARGININE BIOSYNTHESIS BIFUNCTIONAL PROTEIN ARGJ, MITOCHONDRIAL"/>
    <property type="match status" value="1"/>
</dbReference>
<comment type="pathway">
    <text evidence="6">Amino-acid biosynthesis; L-arginine biosynthesis; N(2)-acetyl-L-ornithine from L-glutamate: step 1/4.</text>
</comment>
<feature type="site" description="Involved in the stabilization of negative charge on the oxyanion by the formation of the oxyanion hole" evidence="6">
    <location>
        <position position="118"/>
    </location>
</feature>
<dbReference type="EC" id="2.3.1.35" evidence="6"/>
<keyword evidence="4 6" id="KW-0068">Autocatalytic cleavage</keyword>
<feature type="chain" id="PRO_5044898546" description="Arginine biosynthesis bifunctional protein ArgJ beta chain" evidence="6">
    <location>
        <begin position="192"/>
        <end position="405"/>
    </location>
</feature>
<dbReference type="Gene3D" id="3.10.20.340">
    <property type="entry name" value="ArgJ beta chain, C-terminal domain"/>
    <property type="match status" value="1"/>
</dbReference>
<keyword evidence="5 6" id="KW-0012">Acyltransferase</keyword>
<dbReference type="PANTHER" id="PTHR23100">
    <property type="entry name" value="ARGININE BIOSYNTHESIS BIFUNCTIONAL PROTEIN ARGJ"/>
    <property type="match status" value="1"/>
</dbReference>
<feature type="binding site" evidence="6">
    <location>
        <position position="155"/>
    </location>
    <ligand>
        <name>substrate</name>
    </ligand>
</feature>
<keyword evidence="3 6" id="KW-0808">Transferase</keyword>
<feature type="binding site" evidence="6">
    <location>
        <position position="181"/>
    </location>
    <ligand>
        <name>substrate</name>
    </ligand>
</feature>
<dbReference type="InterPro" id="IPR002813">
    <property type="entry name" value="Arg_biosynth_ArgJ"/>
</dbReference>
<proteinExistence type="inferred from homology"/>
<comment type="catalytic activity">
    <reaction evidence="6">
        <text>L-glutamate + acetyl-CoA = N-acetyl-L-glutamate + CoA + H(+)</text>
        <dbReference type="Rhea" id="RHEA:24292"/>
        <dbReference type="ChEBI" id="CHEBI:15378"/>
        <dbReference type="ChEBI" id="CHEBI:29985"/>
        <dbReference type="ChEBI" id="CHEBI:44337"/>
        <dbReference type="ChEBI" id="CHEBI:57287"/>
        <dbReference type="ChEBI" id="CHEBI:57288"/>
        <dbReference type="EC" id="2.3.1.1"/>
    </reaction>
</comment>
<sequence>MIDIMATQKPVIVSPKGFQACGIHAGLKRKRKDLALLVCERPASTAAVYTTNHFQAAPIQVTKASLTESNGYLRAVLINSGNANACTGEQGLKDAYAMRDVTATQLGVKPEEVAIASTGVIGQPLPMIPLINGIGHLQPTTAWEDGQSFAEAILTTDTGTKQTVVQYGEGETTVTIAGVAKGSGMIHPNMATMLGFVTTDAVIAPELLQQTLKQSVDASFNNITVDGDSSTNDMVLVMASGALEMEEIKEGTSAHDAFQQALTEVCLELAKAIAKDGEGATKLIEVHVNGATSDQEARTIAKQIVGSSLVKTAVYGQDANWGRIIAAIGAVPFPVNVTAIDIQIGSQLVLQNSTPVWFDETYATEEMSRDVVTITVDLHDGEGAGQAYGCDLTYDYVKINASYRT</sequence>
<dbReference type="NCBIfam" id="TIGR00120">
    <property type="entry name" value="ArgJ"/>
    <property type="match status" value="1"/>
</dbReference>
<dbReference type="RefSeq" id="WP_214790422.1">
    <property type="nucleotide sequence ID" value="NZ_JBHSGY010000010.1"/>
</dbReference>
<comment type="similarity">
    <text evidence="1 6">Belongs to the ArgJ family.</text>
</comment>
<dbReference type="EMBL" id="JBHTCE010000002">
    <property type="protein sequence ID" value="MFC7390895.1"/>
    <property type="molecule type" value="Genomic_DNA"/>
</dbReference>
<dbReference type="InterPro" id="IPR042195">
    <property type="entry name" value="ArgJ_beta_C"/>
</dbReference>
<dbReference type="CDD" id="cd02152">
    <property type="entry name" value="OAT"/>
    <property type="match status" value="1"/>
</dbReference>
<feature type="chain" id="PRO_5044898547" description="Arginine biosynthesis bifunctional protein ArgJ alpha chain" evidence="6">
    <location>
        <begin position="1"/>
        <end position="191"/>
    </location>
</feature>
<accession>A0ABW2PQT4</accession>
<comment type="catalytic activity">
    <reaction evidence="6">
        <text>N(2)-acetyl-L-ornithine + L-glutamate = N-acetyl-L-glutamate + L-ornithine</text>
        <dbReference type="Rhea" id="RHEA:15349"/>
        <dbReference type="ChEBI" id="CHEBI:29985"/>
        <dbReference type="ChEBI" id="CHEBI:44337"/>
        <dbReference type="ChEBI" id="CHEBI:46911"/>
        <dbReference type="ChEBI" id="CHEBI:57805"/>
        <dbReference type="EC" id="2.3.1.35"/>
    </reaction>
</comment>
<keyword evidence="6" id="KW-0028">Amino-acid biosynthesis</keyword>
<feature type="binding site" evidence="6">
    <location>
        <position position="278"/>
    </location>
    <ligand>
        <name>substrate</name>
    </ligand>
</feature>
<reference evidence="8" key="1">
    <citation type="journal article" date="2019" name="Int. J. Syst. Evol. Microbiol.">
        <title>The Global Catalogue of Microorganisms (GCM) 10K type strain sequencing project: providing services to taxonomists for standard genome sequencing and annotation.</title>
        <authorList>
            <consortium name="The Broad Institute Genomics Platform"/>
            <consortium name="The Broad Institute Genome Sequencing Center for Infectious Disease"/>
            <person name="Wu L."/>
            <person name="Ma J."/>
        </authorList>
    </citation>
    <scope>NUCLEOTIDE SEQUENCE [LARGE SCALE GENOMIC DNA]</scope>
    <source>
        <strain evidence="8">CCUG 55590</strain>
    </source>
</reference>
<evidence type="ECO:0000313" key="8">
    <source>
        <dbReference type="Proteomes" id="UP001596439"/>
    </source>
</evidence>
<evidence type="ECO:0000256" key="1">
    <source>
        <dbReference type="ARBA" id="ARBA00006774"/>
    </source>
</evidence>
<comment type="subunit">
    <text evidence="2 6">Heterotetramer of two alpha and two beta chains.</text>
</comment>
<keyword evidence="8" id="KW-1185">Reference proteome</keyword>
<comment type="function">
    <text evidence="6">Catalyzes two activities which are involved in the cyclic version of arginine biosynthesis: the synthesis of N-acetylglutamate from glutamate and acetyl-CoA as the acetyl donor, and of ornithine by transacetylation between N(2)-acetylornithine and glutamate.</text>
</comment>
<comment type="subcellular location">
    <subcellularLocation>
        <location evidence="6">Cytoplasm</location>
    </subcellularLocation>
</comment>
<keyword evidence="6" id="KW-0963">Cytoplasm</keyword>
<feature type="binding site" evidence="6">
    <location>
        <position position="192"/>
    </location>
    <ligand>
        <name>substrate</name>
    </ligand>
</feature>